<comment type="caution">
    <text evidence="1">The sequence shown here is derived from an EMBL/GenBank/DDBJ whole genome shotgun (WGS) entry which is preliminary data.</text>
</comment>
<evidence type="ECO:0000313" key="2">
    <source>
        <dbReference type="Proteomes" id="UP000767947"/>
    </source>
</evidence>
<protein>
    <submittedName>
        <fullName evidence="1">Uncharacterized protein</fullName>
    </submittedName>
</protein>
<organism evidence="1 2">
    <name type="scientific">Flavobacterium solisilvae</name>
    <dbReference type="NCBI Taxonomy" id="1852019"/>
    <lineage>
        <taxon>Bacteria</taxon>
        <taxon>Pseudomonadati</taxon>
        <taxon>Bacteroidota</taxon>
        <taxon>Flavobacteriia</taxon>
        <taxon>Flavobacteriales</taxon>
        <taxon>Flavobacteriaceae</taxon>
        <taxon>Flavobacterium</taxon>
    </lineage>
</organism>
<evidence type="ECO:0000313" key="1">
    <source>
        <dbReference type="EMBL" id="NMH24335.1"/>
    </source>
</evidence>
<reference evidence="1 2" key="1">
    <citation type="submission" date="2020-02" db="EMBL/GenBank/DDBJ databases">
        <title>Flavobacterium sp. genome.</title>
        <authorList>
            <person name="Jung H.S."/>
            <person name="Baek J.H."/>
            <person name="Jeon C.O."/>
        </authorList>
    </citation>
    <scope>NUCLEOTIDE SEQUENCE [LARGE SCALE GENOMIC DNA]</scope>
    <source>
        <strain evidence="1 2">SE-s27</strain>
    </source>
</reference>
<gene>
    <name evidence="1" type="ORF">G6042_03540</name>
</gene>
<dbReference type="EMBL" id="JAAMPT010000199">
    <property type="protein sequence ID" value="NMH24335.1"/>
    <property type="molecule type" value="Genomic_DNA"/>
</dbReference>
<sequence>MMKYYVNNKAQANGDHEVHKETCIYLPSDKKYLGEFSNCSEAVKEAKKTYTKSNGCKTCSNLCHTT</sequence>
<accession>A0ABX1QQ75</accession>
<keyword evidence="2" id="KW-1185">Reference proteome</keyword>
<dbReference type="Proteomes" id="UP000767947">
    <property type="component" value="Unassembled WGS sequence"/>
</dbReference>
<proteinExistence type="predicted"/>
<name>A0ABX1QQ75_9FLAO</name>